<name>A0AAF0TPA6_SOLVR</name>
<proteinExistence type="predicted"/>
<protein>
    <submittedName>
        <fullName evidence="2">Uncharacterized protein</fullName>
    </submittedName>
</protein>
<gene>
    <name evidence="2" type="ORF">MTR67_013975</name>
</gene>
<dbReference type="EMBL" id="CP133614">
    <property type="protein sequence ID" value="WMV20590.1"/>
    <property type="molecule type" value="Genomic_DNA"/>
</dbReference>
<evidence type="ECO:0000313" key="3">
    <source>
        <dbReference type="Proteomes" id="UP001234989"/>
    </source>
</evidence>
<keyword evidence="3" id="KW-1185">Reference proteome</keyword>
<accession>A0AAF0TPA6</accession>
<reference evidence="2" key="1">
    <citation type="submission" date="2023-08" db="EMBL/GenBank/DDBJ databases">
        <title>A de novo genome assembly of Solanum verrucosum Schlechtendal, a Mexican diploid species geographically isolated from the other diploid A-genome species in potato relatives.</title>
        <authorList>
            <person name="Hosaka K."/>
        </authorList>
    </citation>
    <scope>NUCLEOTIDE SEQUENCE</scope>
    <source>
        <tissue evidence="2">Young leaves</tissue>
    </source>
</reference>
<evidence type="ECO:0000256" key="1">
    <source>
        <dbReference type="SAM" id="MobiDB-lite"/>
    </source>
</evidence>
<dbReference type="AlphaFoldDB" id="A0AAF0TPA6"/>
<dbReference type="Proteomes" id="UP001234989">
    <property type="component" value="Chromosome 3"/>
</dbReference>
<sequence length="95" mass="10784">MDSTFKTTKWVIKSSDFAVFLNKAKEKSDAAMAADTSLLLKDLTGSPCQDTGRVFRNATIEHSPERKQSIIIAPLQHQHSTAQREEKEKEEEEYN</sequence>
<feature type="region of interest" description="Disordered" evidence="1">
    <location>
        <begin position="65"/>
        <end position="95"/>
    </location>
</feature>
<organism evidence="2 3">
    <name type="scientific">Solanum verrucosum</name>
    <dbReference type="NCBI Taxonomy" id="315347"/>
    <lineage>
        <taxon>Eukaryota</taxon>
        <taxon>Viridiplantae</taxon>
        <taxon>Streptophyta</taxon>
        <taxon>Embryophyta</taxon>
        <taxon>Tracheophyta</taxon>
        <taxon>Spermatophyta</taxon>
        <taxon>Magnoliopsida</taxon>
        <taxon>eudicotyledons</taxon>
        <taxon>Gunneridae</taxon>
        <taxon>Pentapetalae</taxon>
        <taxon>asterids</taxon>
        <taxon>lamiids</taxon>
        <taxon>Solanales</taxon>
        <taxon>Solanaceae</taxon>
        <taxon>Solanoideae</taxon>
        <taxon>Solaneae</taxon>
        <taxon>Solanum</taxon>
    </lineage>
</organism>
<evidence type="ECO:0000313" key="2">
    <source>
        <dbReference type="EMBL" id="WMV20590.1"/>
    </source>
</evidence>